<evidence type="ECO:0008006" key="4">
    <source>
        <dbReference type="Google" id="ProtNLM"/>
    </source>
</evidence>
<comment type="caution">
    <text evidence="2">The sequence shown here is derived from an EMBL/GenBank/DDBJ whole genome shotgun (WGS) entry which is preliminary data.</text>
</comment>
<feature type="compositionally biased region" description="Polar residues" evidence="1">
    <location>
        <begin position="1"/>
        <end position="10"/>
    </location>
</feature>
<dbReference type="EMBL" id="JBFXLS010000005">
    <property type="protein sequence ID" value="KAL2833003.1"/>
    <property type="molecule type" value="Genomic_DNA"/>
</dbReference>
<reference evidence="2 3" key="1">
    <citation type="submission" date="2024-07" db="EMBL/GenBank/DDBJ databases">
        <title>Section-level genome sequencing and comparative genomics of Aspergillus sections Usti and Cavernicolus.</title>
        <authorList>
            <consortium name="Lawrence Berkeley National Laboratory"/>
            <person name="Nybo J.L."/>
            <person name="Vesth T.C."/>
            <person name="Theobald S."/>
            <person name="Frisvad J.C."/>
            <person name="Larsen T.O."/>
            <person name="Kjaerboelling I."/>
            <person name="Rothschild-Mancinelli K."/>
            <person name="Lyhne E.K."/>
            <person name="Kogle M.E."/>
            <person name="Barry K."/>
            <person name="Clum A."/>
            <person name="Na H."/>
            <person name="Ledsgaard L."/>
            <person name="Lin J."/>
            <person name="Lipzen A."/>
            <person name="Kuo A."/>
            <person name="Riley R."/>
            <person name="Mondo S."/>
            <person name="LaButti K."/>
            <person name="Haridas S."/>
            <person name="Pangalinan J."/>
            <person name="Salamov A.A."/>
            <person name="Simmons B.A."/>
            <person name="Magnuson J.K."/>
            <person name="Chen J."/>
            <person name="Drula E."/>
            <person name="Henrissat B."/>
            <person name="Wiebenga A."/>
            <person name="Lubbers R.J."/>
            <person name="Gomes A.C."/>
            <person name="Makela M.R."/>
            <person name="Stajich J."/>
            <person name="Grigoriev I.V."/>
            <person name="Mortensen U.H."/>
            <person name="De vries R.P."/>
            <person name="Baker S.E."/>
            <person name="Andersen M.R."/>
        </authorList>
    </citation>
    <scope>NUCLEOTIDE SEQUENCE [LARGE SCALE GENOMIC DNA]</scope>
    <source>
        <strain evidence="2 3">CBS 600.67</strain>
    </source>
</reference>
<evidence type="ECO:0000256" key="1">
    <source>
        <dbReference type="SAM" id="MobiDB-lite"/>
    </source>
</evidence>
<proteinExistence type="predicted"/>
<feature type="region of interest" description="Disordered" evidence="1">
    <location>
        <begin position="1"/>
        <end position="69"/>
    </location>
</feature>
<sequence>MPKKGGTTTHHCPKKSKGNCRYNKSKGYCTAHQTGNRNAETESVETVSSSKASVRERGHRQPIDPLRRSTTAHLCKTPIPVYILGLSRRPKSFRDSKRD</sequence>
<evidence type="ECO:0000313" key="2">
    <source>
        <dbReference type="EMBL" id="KAL2833003.1"/>
    </source>
</evidence>
<accession>A0ABR4IYZ5</accession>
<name>A0ABR4IYZ5_9EURO</name>
<evidence type="ECO:0000313" key="3">
    <source>
        <dbReference type="Proteomes" id="UP001610335"/>
    </source>
</evidence>
<gene>
    <name evidence="2" type="ORF">BDW59DRAFT_94908</name>
</gene>
<dbReference type="Proteomes" id="UP001610335">
    <property type="component" value="Unassembled WGS sequence"/>
</dbReference>
<keyword evidence="3" id="KW-1185">Reference proteome</keyword>
<protein>
    <recommendedName>
        <fullName evidence="4">C3H1-type domain-containing protein</fullName>
    </recommendedName>
</protein>
<feature type="compositionally biased region" description="Basic and acidic residues" evidence="1">
    <location>
        <begin position="53"/>
        <end position="67"/>
    </location>
</feature>
<organism evidence="2 3">
    <name type="scientific">Aspergillus cavernicola</name>
    <dbReference type="NCBI Taxonomy" id="176166"/>
    <lineage>
        <taxon>Eukaryota</taxon>
        <taxon>Fungi</taxon>
        <taxon>Dikarya</taxon>
        <taxon>Ascomycota</taxon>
        <taxon>Pezizomycotina</taxon>
        <taxon>Eurotiomycetes</taxon>
        <taxon>Eurotiomycetidae</taxon>
        <taxon>Eurotiales</taxon>
        <taxon>Aspergillaceae</taxon>
        <taxon>Aspergillus</taxon>
        <taxon>Aspergillus subgen. Nidulantes</taxon>
    </lineage>
</organism>